<comment type="catalytic activity">
    <reaction evidence="1">
        <text>[protein]-peptidylproline (omega=180) = [protein]-peptidylproline (omega=0)</text>
        <dbReference type="Rhea" id="RHEA:16237"/>
        <dbReference type="Rhea" id="RHEA-COMP:10747"/>
        <dbReference type="Rhea" id="RHEA-COMP:10748"/>
        <dbReference type="ChEBI" id="CHEBI:83833"/>
        <dbReference type="ChEBI" id="CHEBI:83834"/>
        <dbReference type="EC" id="5.2.1.8"/>
    </reaction>
</comment>
<accession>A0A8H7BK45</accession>
<dbReference type="EC" id="5.2.1.8" evidence="3"/>
<feature type="compositionally biased region" description="Low complexity" evidence="6">
    <location>
        <begin position="259"/>
        <end position="269"/>
    </location>
</feature>
<dbReference type="PROSITE" id="PS50072">
    <property type="entry name" value="CSA_PPIASE_2"/>
    <property type="match status" value="1"/>
</dbReference>
<feature type="compositionally biased region" description="Basic residues" evidence="6">
    <location>
        <begin position="359"/>
        <end position="375"/>
    </location>
</feature>
<dbReference type="Pfam" id="PF00160">
    <property type="entry name" value="Pro_isomerase"/>
    <property type="match status" value="1"/>
</dbReference>
<gene>
    <name evidence="8" type="ORF">EC973_009119</name>
</gene>
<reference evidence="8" key="1">
    <citation type="submission" date="2020-01" db="EMBL/GenBank/DDBJ databases">
        <title>Genome Sequencing of Three Apophysomyces-Like Fungal Strains Confirms a Novel Fungal Genus in the Mucoromycota with divergent Burkholderia-like Endosymbiotic Bacteria.</title>
        <authorList>
            <person name="Stajich J.E."/>
            <person name="Macias A.M."/>
            <person name="Carter-House D."/>
            <person name="Lovett B."/>
            <person name="Kasson L.R."/>
            <person name="Berry K."/>
            <person name="Grigoriev I."/>
            <person name="Chang Y."/>
            <person name="Spatafora J."/>
            <person name="Kasson M.T."/>
        </authorList>
    </citation>
    <scope>NUCLEOTIDE SEQUENCE</scope>
    <source>
        <strain evidence="8">NRRL A-21654</strain>
    </source>
</reference>
<feature type="compositionally biased region" description="Basic and acidic residues" evidence="6">
    <location>
        <begin position="300"/>
        <end position="313"/>
    </location>
</feature>
<feature type="compositionally biased region" description="Low complexity" evidence="6">
    <location>
        <begin position="203"/>
        <end position="213"/>
    </location>
</feature>
<dbReference type="Proteomes" id="UP000605846">
    <property type="component" value="Unassembled WGS sequence"/>
</dbReference>
<keyword evidence="4" id="KW-0697">Rotamase</keyword>
<evidence type="ECO:0000256" key="2">
    <source>
        <dbReference type="ARBA" id="ARBA00002388"/>
    </source>
</evidence>
<dbReference type="InterPro" id="IPR020892">
    <property type="entry name" value="Cyclophilin-type_PPIase_CS"/>
</dbReference>
<feature type="domain" description="PPIase cyclophilin-type" evidence="7">
    <location>
        <begin position="8"/>
        <end position="173"/>
    </location>
</feature>
<dbReference type="FunFam" id="2.40.100.10:FF:000022">
    <property type="entry name" value="Peptidyl-prolyl cis-trans isomerase CYP95"/>
    <property type="match status" value="1"/>
</dbReference>
<evidence type="ECO:0000313" key="9">
    <source>
        <dbReference type="Proteomes" id="UP000605846"/>
    </source>
</evidence>
<dbReference type="PROSITE" id="PS00170">
    <property type="entry name" value="CSA_PPIASE_1"/>
    <property type="match status" value="1"/>
</dbReference>
<evidence type="ECO:0000256" key="3">
    <source>
        <dbReference type="ARBA" id="ARBA00013194"/>
    </source>
</evidence>
<dbReference type="Gene3D" id="2.40.100.10">
    <property type="entry name" value="Cyclophilin-like"/>
    <property type="match status" value="1"/>
</dbReference>
<keyword evidence="5" id="KW-0413">Isomerase</keyword>
<evidence type="ECO:0000256" key="4">
    <source>
        <dbReference type="ARBA" id="ARBA00023110"/>
    </source>
</evidence>
<dbReference type="OrthoDB" id="407558at2759"/>
<comment type="function">
    <text evidence="2">PPIases accelerate the folding of proteins. It catalyzes the cis-trans isomerization of proline imidic peptide bonds in oligopeptides.</text>
</comment>
<feature type="compositionally biased region" description="Low complexity" evidence="6">
    <location>
        <begin position="285"/>
        <end position="297"/>
    </location>
</feature>
<evidence type="ECO:0000313" key="8">
    <source>
        <dbReference type="EMBL" id="KAF7725973.1"/>
    </source>
</evidence>
<feature type="compositionally biased region" description="Basic and acidic residues" evidence="6">
    <location>
        <begin position="331"/>
        <end position="350"/>
    </location>
</feature>
<dbReference type="PANTHER" id="PTHR11071">
    <property type="entry name" value="PEPTIDYL-PROLYL CIS-TRANS ISOMERASE"/>
    <property type="match status" value="1"/>
</dbReference>
<proteinExistence type="predicted"/>
<dbReference type="GO" id="GO:0016018">
    <property type="term" value="F:cyclosporin A binding"/>
    <property type="evidence" value="ECO:0007669"/>
    <property type="project" value="TreeGrafter"/>
</dbReference>
<feature type="compositionally biased region" description="Basic and acidic residues" evidence="6">
    <location>
        <begin position="270"/>
        <end position="282"/>
    </location>
</feature>
<dbReference type="GO" id="GO:0006457">
    <property type="term" value="P:protein folding"/>
    <property type="evidence" value="ECO:0007669"/>
    <property type="project" value="InterPro"/>
</dbReference>
<name>A0A8H7BK45_9FUNG</name>
<organism evidence="8 9">
    <name type="scientific">Apophysomyces ossiformis</name>
    <dbReference type="NCBI Taxonomy" id="679940"/>
    <lineage>
        <taxon>Eukaryota</taxon>
        <taxon>Fungi</taxon>
        <taxon>Fungi incertae sedis</taxon>
        <taxon>Mucoromycota</taxon>
        <taxon>Mucoromycotina</taxon>
        <taxon>Mucoromycetes</taxon>
        <taxon>Mucorales</taxon>
        <taxon>Mucorineae</taxon>
        <taxon>Mucoraceae</taxon>
        <taxon>Apophysomyces</taxon>
    </lineage>
</organism>
<evidence type="ECO:0000259" key="7">
    <source>
        <dbReference type="PROSITE" id="PS50072"/>
    </source>
</evidence>
<feature type="compositionally biased region" description="Acidic residues" evidence="6">
    <location>
        <begin position="214"/>
        <end position="223"/>
    </location>
</feature>
<dbReference type="GO" id="GO:0003755">
    <property type="term" value="F:peptidyl-prolyl cis-trans isomerase activity"/>
    <property type="evidence" value="ECO:0007669"/>
    <property type="project" value="UniProtKB-KW"/>
</dbReference>
<evidence type="ECO:0000256" key="6">
    <source>
        <dbReference type="SAM" id="MobiDB-lite"/>
    </source>
</evidence>
<dbReference type="CDD" id="cd01926">
    <property type="entry name" value="cyclophilin_ABH_like"/>
    <property type="match status" value="1"/>
</dbReference>
<dbReference type="InterPro" id="IPR029000">
    <property type="entry name" value="Cyclophilin-like_dom_sf"/>
</dbReference>
<sequence length="375" mass="42725">MKINPRVFFDIDVDGNRVGRVIMELFADEVPQTAENFRALCTGEKGLGKVSNMPLHYRGSIFHRVIKGFMIQGGDFTRRNGTGGESIYGAQFPDESFARKHTTHGLLSMANRGPNTQSSQFFITTRPTPHLDGKHVVFGRVVAGYEFIEAIENQPVDDNDRPLRTVMVANCGELVLKLPANVQLKGTKSADGVSEKKRKRSRSVSPSSSVASDSDSDSVDSEEEERRKKKRKSKKKSKKEKKDKKKKKSKKKSDRDRSPSPVSVRTPVSVRDRSIERSRSPEAKSPQPRSRSPSRSPVQNDRESSKKRPDRSRSPPRASHTGSSYRPSYRRFMERDAERPEWEKRRRFSDDEPEVTFKGRGRVKYRRQRGGMRGW</sequence>
<feature type="region of interest" description="Disordered" evidence="6">
    <location>
        <begin position="186"/>
        <end position="375"/>
    </location>
</feature>
<comment type="caution">
    <text evidence="8">The sequence shown here is derived from an EMBL/GenBank/DDBJ whole genome shotgun (WGS) entry which is preliminary data.</text>
</comment>
<dbReference type="AlphaFoldDB" id="A0A8H7BK45"/>
<dbReference type="InterPro" id="IPR002130">
    <property type="entry name" value="Cyclophilin-type_PPIase_dom"/>
</dbReference>
<dbReference type="EMBL" id="JABAYA010000086">
    <property type="protein sequence ID" value="KAF7725973.1"/>
    <property type="molecule type" value="Genomic_DNA"/>
</dbReference>
<dbReference type="SUPFAM" id="SSF50891">
    <property type="entry name" value="Cyclophilin-like"/>
    <property type="match status" value="1"/>
</dbReference>
<protein>
    <recommendedName>
        <fullName evidence="3">peptidylprolyl isomerase</fullName>
        <ecNumber evidence="3">5.2.1.8</ecNumber>
    </recommendedName>
</protein>
<dbReference type="GO" id="GO:0005737">
    <property type="term" value="C:cytoplasm"/>
    <property type="evidence" value="ECO:0007669"/>
    <property type="project" value="TreeGrafter"/>
</dbReference>
<dbReference type="PRINTS" id="PR00153">
    <property type="entry name" value="CSAPPISMRASE"/>
</dbReference>
<dbReference type="PANTHER" id="PTHR11071:SF561">
    <property type="entry name" value="PEPTIDYL-PROLYL CIS-TRANS ISOMERASE D-RELATED"/>
    <property type="match status" value="1"/>
</dbReference>
<evidence type="ECO:0000256" key="1">
    <source>
        <dbReference type="ARBA" id="ARBA00000971"/>
    </source>
</evidence>
<feature type="compositionally biased region" description="Basic residues" evidence="6">
    <location>
        <begin position="227"/>
        <end position="252"/>
    </location>
</feature>
<keyword evidence="9" id="KW-1185">Reference proteome</keyword>
<evidence type="ECO:0000256" key="5">
    <source>
        <dbReference type="ARBA" id="ARBA00023235"/>
    </source>
</evidence>